<reference evidence="1" key="1">
    <citation type="submission" date="2018-11" db="EMBL/GenBank/DDBJ databases">
        <authorList>
            <person name="Grassa J C."/>
        </authorList>
    </citation>
    <scope>NUCLEOTIDE SEQUENCE [LARGE SCALE GENOMIC DNA]</scope>
</reference>
<dbReference type="AlphaFoldDB" id="A0A803Q0W2"/>
<dbReference type="Gramene" id="evm.model.07.1003">
    <property type="protein sequence ID" value="cds.evm.model.07.1003"/>
    <property type="gene ID" value="evm.TU.07.1003"/>
</dbReference>
<accession>A0A803Q0W2</accession>
<organism evidence="1 2">
    <name type="scientific">Cannabis sativa</name>
    <name type="common">Hemp</name>
    <name type="synonym">Marijuana</name>
    <dbReference type="NCBI Taxonomy" id="3483"/>
    <lineage>
        <taxon>Eukaryota</taxon>
        <taxon>Viridiplantae</taxon>
        <taxon>Streptophyta</taxon>
        <taxon>Embryophyta</taxon>
        <taxon>Tracheophyta</taxon>
        <taxon>Spermatophyta</taxon>
        <taxon>Magnoliopsida</taxon>
        <taxon>eudicotyledons</taxon>
        <taxon>Gunneridae</taxon>
        <taxon>Pentapetalae</taxon>
        <taxon>rosids</taxon>
        <taxon>fabids</taxon>
        <taxon>Rosales</taxon>
        <taxon>Cannabaceae</taxon>
        <taxon>Cannabis</taxon>
    </lineage>
</organism>
<protein>
    <recommendedName>
        <fullName evidence="3">RNase H type-1 domain-containing protein</fullName>
    </recommendedName>
</protein>
<proteinExistence type="predicted"/>
<dbReference type="EMBL" id="UZAU01000654">
    <property type="status" value="NOT_ANNOTATED_CDS"/>
    <property type="molecule type" value="Genomic_DNA"/>
</dbReference>
<sequence>MEDETTLHIFWDCHCARAIWFSSPFACNGGGDLGFTVTVKDRIKWMLTRLPNELKFNFLNFLGSLVEGVWKARNDWMFRGKGINIAAVRCAILRKYAECLMAGEPDSEICTSIRQVRASGKINNETEVIGVCDASWKDGEAGLAVGLLETSGNKVFWFAKKEKADSAAEAEFKAIRWVMDLATQ</sequence>
<dbReference type="EnsemblPlants" id="evm.model.07.1003">
    <property type="protein sequence ID" value="cds.evm.model.07.1003"/>
    <property type="gene ID" value="evm.TU.07.1003"/>
</dbReference>
<name>A0A803Q0W2_CANSA</name>
<reference evidence="1" key="2">
    <citation type="submission" date="2021-03" db="UniProtKB">
        <authorList>
            <consortium name="EnsemblPlants"/>
        </authorList>
    </citation>
    <scope>IDENTIFICATION</scope>
</reference>
<evidence type="ECO:0000313" key="1">
    <source>
        <dbReference type="EnsemblPlants" id="cds.evm.model.07.1003"/>
    </source>
</evidence>
<evidence type="ECO:0000313" key="2">
    <source>
        <dbReference type="Proteomes" id="UP000596661"/>
    </source>
</evidence>
<dbReference type="Proteomes" id="UP000596661">
    <property type="component" value="Chromosome 7"/>
</dbReference>
<keyword evidence="2" id="KW-1185">Reference proteome</keyword>
<evidence type="ECO:0008006" key="3">
    <source>
        <dbReference type="Google" id="ProtNLM"/>
    </source>
</evidence>